<name>A0A0F9DJV6_9ZZZZ</name>
<organism evidence="1">
    <name type="scientific">marine sediment metagenome</name>
    <dbReference type="NCBI Taxonomy" id="412755"/>
    <lineage>
        <taxon>unclassified sequences</taxon>
        <taxon>metagenomes</taxon>
        <taxon>ecological metagenomes</taxon>
    </lineage>
</organism>
<dbReference type="AlphaFoldDB" id="A0A0F9DJV6"/>
<sequence>IGVGGTGVTTTYSDFADGDGQWALLSVEYTLTDSDTDLYILCETAISATALYGLGWAYIDKLYKYPLPKGMNRPAFVSMQDIETRPTGKFVPLNDTNPRTGAMLRLEGKRPLPQLQTSSDVLPLDDRYVGLLVEKASGILLGNAAARTTGDGHDRLVALEQKHLDRYTAMIQDPQKRMPRLGAEVGKNWHIEGDMLVLEEANVGPVFSGLPSSTVTSAGIG</sequence>
<reference evidence="1" key="1">
    <citation type="journal article" date="2015" name="Nature">
        <title>Complex archaea that bridge the gap between prokaryotes and eukaryotes.</title>
        <authorList>
            <person name="Spang A."/>
            <person name="Saw J.H."/>
            <person name="Jorgensen S.L."/>
            <person name="Zaremba-Niedzwiedzka K."/>
            <person name="Martijn J."/>
            <person name="Lind A.E."/>
            <person name="van Eijk R."/>
            <person name="Schleper C."/>
            <person name="Guy L."/>
            <person name="Ettema T.J."/>
        </authorList>
    </citation>
    <scope>NUCLEOTIDE SEQUENCE</scope>
</reference>
<gene>
    <name evidence="1" type="ORF">LCGC14_2189610</name>
</gene>
<dbReference type="EMBL" id="LAZR01028631">
    <property type="protein sequence ID" value="KKL62003.1"/>
    <property type="molecule type" value="Genomic_DNA"/>
</dbReference>
<protein>
    <submittedName>
        <fullName evidence="1">Uncharacterized protein</fullName>
    </submittedName>
</protein>
<accession>A0A0F9DJV6</accession>
<proteinExistence type="predicted"/>
<evidence type="ECO:0000313" key="1">
    <source>
        <dbReference type="EMBL" id="KKL62003.1"/>
    </source>
</evidence>
<feature type="non-terminal residue" evidence="1">
    <location>
        <position position="1"/>
    </location>
</feature>
<comment type="caution">
    <text evidence="1">The sequence shown here is derived from an EMBL/GenBank/DDBJ whole genome shotgun (WGS) entry which is preliminary data.</text>
</comment>